<dbReference type="Proteomes" id="UP000886741">
    <property type="component" value="Unassembled WGS sequence"/>
</dbReference>
<dbReference type="InterPro" id="IPR029039">
    <property type="entry name" value="Flavoprotein-like_sf"/>
</dbReference>
<proteinExistence type="predicted"/>
<gene>
    <name evidence="2" type="ORF">IAA83_05570</name>
</gene>
<dbReference type="Pfam" id="PF03358">
    <property type="entry name" value="FMN_red"/>
    <property type="match status" value="1"/>
</dbReference>
<dbReference type="GO" id="GO:0016491">
    <property type="term" value="F:oxidoreductase activity"/>
    <property type="evidence" value="ECO:0007669"/>
    <property type="project" value="InterPro"/>
</dbReference>
<name>A0A9D1JU31_9FIRM</name>
<feature type="domain" description="NADPH-dependent FMN reductase-like" evidence="1">
    <location>
        <begin position="163"/>
        <end position="318"/>
    </location>
</feature>
<accession>A0A9D1JU31</accession>
<protein>
    <submittedName>
        <fullName evidence="2">Flavodoxin family protein</fullName>
    </submittedName>
</protein>
<reference evidence="2" key="1">
    <citation type="submission" date="2020-10" db="EMBL/GenBank/DDBJ databases">
        <authorList>
            <person name="Gilroy R."/>
        </authorList>
    </citation>
    <scope>NUCLEOTIDE SEQUENCE</scope>
    <source>
        <strain evidence="2">ChiBcec16-1751</strain>
    </source>
</reference>
<dbReference type="EMBL" id="DVJJ01000082">
    <property type="protein sequence ID" value="HIS64824.1"/>
    <property type="molecule type" value="Genomic_DNA"/>
</dbReference>
<evidence type="ECO:0000313" key="3">
    <source>
        <dbReference type="Proteomes" id="UP000886741"/>
    </source>
</evidence>
<sequence>MITMDEVVAVSVGQHQRLAGVLEYALAAAAHTVCTLDTLPPLVGRRVLFAVSLGPDGLDEDFCRLLRLLRSGVLPLDGSMGAVLMDGEGEFYTKQAAQMLVLAANGAGCLFPGKPLVEATGSLRNFDIQCRRRGTDRLHAYRAMARELVERLSSFVLPVYERPKVLTLHASDRKTSNTLALGGEIEARLADRCDCTELSLRNGTVHDCRGCSYTVCAHYAQQNSCFYGGSMVDQVYPAVTECNALLLLCPNYNDSVSANIMAFINRLTSLQLFHPLHHTYLWAVVVSGYSGGDLVAQQVLGALCLNKGLILPPRFLLAQTANDPGSALADPEMLTRLDGYAANMLRTMSPDAPKN</sequence>
<dbReference type="SUPFAM" id="SSF52218">
    <property type="entry name" value="Flavoproteins"/>
    <property type="match status" value="1"/>
</dbReference>
<dbReference type="InterPro" id="IPR005025">
    <property type="entry name" value="FMN_Rdtase-like_dom"/>
</dbReference>
<dbReference type="Gene3D" id="3.40.50.360">
    <property type="match status" value="1"/>
</dbReference>
<dbReference type="AlphaFoldDB" id="A0A9D1JU31"/>
<evidence type="ECO:0000259" key="1">
    <source>
        <dbReference type="Pfam" id="PF03358"/>
    </source>
</evidence>
<organism evidence="2 3">
    <name type="scientific">Candidatus Avoscillospira avistercoris</name>
    <dbReference type="NCBI Taxonomy" id="2840707"/>
    <lineage>
        <taxon>Bacteria</taxon>
        <taxon>Bacillati</taxon>
        <taxon>Bacillota</taxon>
        <taxon>Clostridia</taxon>
        <taxon>Eubacteriales</taxon>
        <taxon>Oscillospiraceae</taxon>
        <taxon>Oscillospiraceae incertae sedis</taxon>
        <taxon>Candidatus Avoscillospira</taxon>
    </lineage>
</organism>
<comment type="caution">
    <text evidence="2">The sequence shown here is derived from an EMBL/GenBank/DDBJ whole genome shotgun (WGS) entry which is preliminary data.</text>
</comment>
<evidence type="ECO:0000313" key="2">
    <source>
        <dbReference type="EMBL" id="HIS64824.1"/>
    </source>
</evidence>
<reference evidence="2" key="2">
    <citation type="journal article" date="2021" name="PeerJ">
        <title>Extensive microbial diversity within the chicken gut microbiome revealed by metagenomics and culture.</title>
        <authorList>
            <person name="Gilroy R."/>
            <person name="Ravi A."/>
            <person name="Getino M."/>
            <person name="Pursley I."/>
            <person name="Horton D.L."/>
            <person name="Alikhan N.F."/>
            <person name="Baker D."/>
            <person name="Gharbi K."/>
            <person name="Hall N."/>
            <person name="Watson M."/>
            <person name="Adriaenssens E.M."/>
            <person name="Foster-Nyarko E."/>
            <person name="Jarju S."/>
            <person name="Secka A."/>
            <person name="Antonio M."/>
            <person name="Oren A."/>
            <person name="Chaudhuri R.R."/>
            <person name="La Ragione R."/>
            <person name="Hildebrand F."/>
            <person name="Pallen M.J."/>
        </authorList>
    </citation>
    <scope>NUCLEOTIDE SEQUENCE</scope>
    <source>
        <strain evidence="2">ChiBcec16-1751</strain>
    </source>
</reference>